<keyword evidence="3" id="KW-0418">Kinase</keyword>
<reference evidence="4" key="1">
    <citation type="submission" date="2024-03" db="EMBL/GenBank/DDBJ databases">
        <title>Chitinophaga horti sp. nov., isolated from garden soil.</title>
        <authorList>
            <person name="Lee D.S."/>
            <person name="Han D.M."/>
            <person name="Baek J.H."/>
            <person name="Choi D.G."/>
            <person name="Jeon J.H."/>
            <person name="Jeon C.O."/>
        </authorList>
    </citation>
    <scope>NUCLEOTIDE SEQUENCE [LARGE SCALE GENOMIC DNA]</scope>
    <source>
        <strain evidence="4">GPA1</strain>
    </source>
</reference>
<evidence type="ECO:0000313" key="3">
    <source>
        <dbReference type="EMBL" id="WZN41349.1"/>
    </source>
</evidence>
<dbReference type="RefSeq" id="WP_341836203.1">
    <property type="nucleotide sequence ID" value="NZ_CP149822.1"/>
</dbReference>
<dbReference type="Proteomes" id="UP001485459">
    <property type="component" value="Chromosome"/>
</dbReference>
<dbReference type="InterPro" id="IPR050640">
    <property type="entry name" value="Bact_2-comp_sensor_kinase"/>
</dbReference>
<dbReference type="SUPFAM" id="SSF55874">
    <property type="entry name" value="ATPase domain of HSP90 chaperone/DNA topoisomerase II/histidine kinase"/>
    <property type="match status" value="1"/>
</dbReference>
<evidence type="ECO:0000256" key="1">
    <source>
        <dbReference type="SAM" id="Phobius"/>
    </source>
</evidence>
<keyword evidence="1" id="KW-0812">Transmembrane</keyword>
<gene>
    <name evidence="3" type="ORF">WJU16_25625</name>
</gene>
<feature type="transmembrane region" description="Helical" evidence="1">
    <location>
        <begin position="130"/>
        <end position="151"/>
    </location>
</feature>
<dbReference type="Pfam" id="PF06580">
    <property type="entry name" value="His_kinase"/>
    <property type="match status" value="1"/>
</dbReference>
<protein>
    <submittedName>
        <fullName evidence="3">Histidine kinase</fullName>
    </submittedName>
</protein>
<feature type="domain" description="Signal transduction histidine kinase internal region" evidence="2">
    <location>
        <begin position="166"/>
        <end position="244"/>
    </location>
</feature>
<accession>A0ABZ2YNM6</accession>
<dbReference type="PANTHER" id="PTHR34220:SF7">
    <property type="entry name" value="SENSOR HISTIDINE KINASE YPDA"/>
    <property type="match status" value="1"/>
</dbReference>
<keyword evidence="1" id="KW-0472">Membrane</keyword>
<feature type="transmembrane region" description="Helical" evidence="1">
    <location>
        <begin position="51"/>
        <end position="68"/>
    </location>
</feature>
<evidence type="ECO:0000259" key="2">
    <source>
        <dbReference type="Pfam" id="PF06580"/>
    </source>
</evidence>
<dbReference type="InterPro" id="IPR010559">
    <property type="entry name" value="Sig_transdc_His_kin_internal"/>
</dbReference>
<proteinExistence type="predicted"/>
<dbReference type="InterPro" id="IPR036890">
    <property type="entry name" value="HATPase_C_sf"/>
</dbReference>
<keyword evidence="1" id="KW-1133">Transmembrane helix</keyword>
<feature type="transmembrane region" description="Helical" evidence="1">
    <location>
        <begin position="80"/>
        <end position="98"/>
    </location>
</feature>
<feature type="transmembrane region" description="Helical" evidence="1">
    <location>
        <begin position="12"/>
        <end position="31"/>
    </location>
</feature>
<dbReference type="Gene3D" id="3.30.565.10">
    <property type="entry name" value="Histidine kinase-like ATPase, C-terminal domain"/>
    <property type="match status" value="1"/>
</dbReference>
<evidence type="ECO:0000313" key="4">
    <source>
        <dbReference type="Proteomes" id="UP001485459"/>
    </source>
</evidence>
<dbReference type="PANTHER" id="PTHR34220">
    <property type="entry name" value="SENSOR HISTIDINE KINASE YPDA"/>
    <property type="match status" value="1"/>
</dbReference>
<sequence>MQDRPDRFYRLREFAALLALWMFLMYGISLLGMPKMFTPSTFRYLHINRGVFGLLNFGLFYIAVRLVFPQFLSSRKWGQLLLKLLLLFTAATLIKWTVADRFFREEILQGGYRNGQPYYRDFWRYLRTEIWTNAMVGCAALAYVLFFAWLAEDKRRKQLSLQKQDAEFAILKMQLNAHFLMNSLNSIYSLALVRSPQVVDAAQTLSQILEYMTEQPPVAGYRTRLSDELKYLEDFIAMQRLRTGCQDCVRMRVTGDPQAHEIAPLLLVPFVENAFKHGVANRPEQPVEISLECGDEGIGFTVHNFKTRKRKDQSGGIGLVNVRKRLELVYPGQYDLSVNETENEYSSTLQIHWDNGHSMHSGGR</sequence>
<dbReference type="EMBL" id="CP149822">
    <property type="protein sequence ID" value="WZN41349.1"/>
    <property type="molecule type" value="Genomic_DNA"/>
</dbReference>
<dbReference type="GO" id="GO:0016301">
    <property type="term" value="F:kinase activity"/>
    <property type="evidence" value="ECO:0007669"/>
    <property type="project" value="UniProtKB-KW"/>
</dbReference>
<organism evidence="3 4">
    <name type="scientific">Chitinophaga pollutisoli</name>
    <dbReference type="NCBI Taxonomy" id="3133966"/>
    <lineage>
        <taxon>Bacteria</taxon>
        <taxon>Pseudomonadati</taxon>
        <taxon>Bacteroidota</taxon>
        <taxon>Chitinophagia</taxon>
        <taxon>Chitinophagales</taxon>
        <taxon>Chitinophagaceae</taxon>
        <taxon>Chitinophaga</taxon>
    </lineage>
</organism>
<name>A0ABZ2YNM6_9BACT</name>
<keyword evidence="4" id="KW-1185">Reference proteome</keyword>
<keyword evidence="3" id="KW-0808">Transferase</keyword>